<evidence type="ECO:0000256" key="1">
    <source>
        <dbReference type="SAM" id="MobiDB-lite"/>
    </source>
</evidence>
<feature type="compositionally biased region" description="Low complexity" evidence="1">
    <location>
        <begin position="9"/>
        <end position="27"/>
    </location>
</feature>
<evidence type="ECO:0000313" key="2">
    <source>
        <dbReference type="EMBL" id="KAK5144634.1"/>
    </source>
</evidence>
<feature type="compositionally biased region" description="Polar residues" evidence="1">
    <location>
        <begin position="450"/>
        <end position="467"/>
    </location>
</feature>
<feature type="compositionally biased region" description="Polar residues" evidence="1">
    <location>
        <begin position="160"/>
        <end position="169"/>
    </location>
</feature>
<proteinExistence type="predicted"/>
<organism evidence="2 3">
    <name type="scientific">Rachicladosporium monterosium</name>
    <dbReference type="NCBI Taxonomy" id="1507873"/>
    <lineage>
        <taxon>Eukaryota</taxon>
        <taxon>Fungi</taxon>
        <taxon>Dikarya</taxon>
        <taxon>Ascomycota</taxon>
        <taxon>Pezizomycotina</taxon>
        <taxon>Dothideomycetes</taxon>
        <taxon>Dothideomycetidae</taxon>
        <taxon>Cladosporiales</taxon>
        <taxon>Cladosporiaceae</taxon>
        <taxon>Rachicladosporium</taxon>
    </lineage>
</organism>
<reference evidence="2 3" key="1">
    <citation type="submission" date="2023-08" db="EMBL/GenBank/DDBJ databases">
        <title>Black Yeasts Isolated from many extreme environments.</title>
        <authorList>
            <person name="Coleine C."/>
            <person name="Stajich J.E."/>
            <person name="Selbmann L."/>
        </authorList>
    </citation>
    <scope>NUCLEOTIDE SEQUENCE [LARGE SCALE GENOMIC DNA]</scope>
    <source>
        <strain evidence="2 3">CCFEE 5386</strain>
    </source>
</reference>
<feature type="region of interest" description="Disordered" evidence="1">
    <location>
        <begin position="327"/>
        <end position="534"/>
    </location>
</feature>
<name>A0ABR0L985_9PEZI</name>
<keyword evidence="3" id="KW-1185">Reference proteome</keyword>
<feature type="compositionally biased region" description="Polar residues" evidence="1">
    <location>
        <begin position="405"/>
        <end position="414"/>
    </location>
</feature>
<feature type="region of interest" description="Disordered" evidence="1">
    <location>
        <begin position="1"/>
        <end position="64"/>
    </location>
</feature>
<accession>A0ABR0L985</accession>
<dbReference type="Proteomes" id="UP001308179">
    <property type="component" value="Unassembled WGS sequence"/>
</dbReference>
<gene>
    <name evidence="2" type="ORF">LTR32_003480</name>
</gene>
<feature type="region of interest" description="Disordered" evidence="1">
    <location>
        <begin position="135"/>
        <end position="270"/>
    </location>
</feature>
<comment type="caution">
    <text evidence="2">The sequence shown here is derived from an EMBL/GenBank/DDBJ whole genome shotgun (WGS) entry which is preliminary data.</text>
</comment>
<dbReference type="EMBL" id="JAVRRR010000208">
    <property type="protein sequence ID" value="KAK5144634.1"/>
    <property type="molecule type" value="Genomic_DNA"/>
</dbReference>
<sequence length="534" mass="57515">MASPPPLLAPAMQQQQQHGFAPQTQQPLQRPVSQPTRKKARRGSAASQREVFTPAWQRQSHHNQAGLAWELRDHIASADTKSHAAIAPAEYPGSVTAVELDGSGAHTDEEEEYDEDDVTPIMDYSDVFMPVPIVPPRSARRSETPSPPVERFERVERQWAASQLIQSATPGAARDTLQDPENTPSRHVSGPPAPRQRPSQEQFLSPAYISYEQGDFAKAPEYQQPETHSRQRQSPSKHTAAVASAIVRAFSPPPNPQTEPARQPLVTPAPLQQLTSQALLRSESDNSLNEMARSYARPSMSPVLEDVQTVNKDQDRSPALFSYKGAIPAADGPAPNAYLAPSRALGAKSPPPANSPRQALTGGVPASSPFVPMNSAQFTLAGSNTGRGMPPRQFSTGVPGVRQIPNFQHKTSFNAPLKRSPLSSHEITPPESDAGHNDGDRNVGLANGMHSRQPSLRSMRSMQSALNNGKPRTYFTHGGRVAVGPMDGEQPSSQMAAASAGKEVQKKEPTPSVSGASTAGKKKNRFSLGFGKKS</sequence>
<evidence type="ECO:0000313" key="3">
    <source>
        <dbReference type="Proteomes" id="UP001308179"/>
    </source>
</evidence>
<feature type="compositionally biased region" description="Polar residues" evidence="1">
    <location>
        <begin position="374"/>
        <end position="386"/>
    </location>
</feature>
<protein>
    <submittedName>
        <fullName evidence="2">Uncharacterized protein</fullName>
    </submittedName>
</protein>